<evidence type="ECO:0000313" key="10">
    <source>
        <dbReference type="RefSeq" id="XP_031571168.1"/>
    </source>
</evidence>
<comment type="subcellular location">
    <subcellularLocation>
        <location evidence="6">Nucleus</location>
    </subcellularLocation>
</comment>
<keyword evidence="4" id="KW-0862">Zinc</keyword>
<dbReference type="GO" id="GO:0070336">
    <property type="term" value="F:flap-structured DNA binding"/>
    <property type="evidence" value="ECO:0007669"/>
    <property type="project" value="TreeGrafter"/>
</dbReference>
<dbReference type="GO" id="GO:0036297">
    <property type="term" value="P:interstrand cross-link repair"/>
    <property type="evidence" value="ECO:0007669"/>
    <property type="project" value="InterPro"/>
</dbReference>
<proteinExistence type="inferred from homology"/>
<keyword evidence="6" id="KW-0539">Nucleus</keyword>
<keyword evidence="1 6" id="KW-0479">Metal-binding</keyword>
<comment type="catalytic activity">
    <reaction evidence="6">
        <text>Hydrolytically removes 5'-nucleotides successively from the 3'-hydroxy termini of 3'-hydroxy-terminated oligonucleotides.</text>
        <dbReference type="EC" id="3.1.4.1"/>
    </reaction>
</comment>
<evidence type="ECO:0000256" key="2">
    <source>
        <dbReference type="ARBA" id="ARBA00022763"/>
    </source>
</evidence>
<evidence type="ECO:0000256" key="4">
    <source>
        <dbReference type="ARBA" id="ARBA00022833"/>
    </source>
</evidence>
<dbReference type="GO" id="GO:0004528">
    <property type="term" value="F:phosphodiesterase I activity"/>
    <property type="evidence" value="ECO:0007669"/>
    <property type="project" value="UniProtKB-EC"/>
</dbReference>
<dbReference type="InterPro" id="IPR049125">
    <property type="entry name" value="FAN1-like_WH"/>
</dbReference>
<evidence type="ECO:0000256" key="7">
    <source>
        <dbReference type="SAM" id="MobiDB-lite"/>
    </source>
</evidence>
<dbReference type="PANTHER" id="PTHR15749:SF4">
    <property type="entry name" value="FANCONI-ASSOCIATED NUCLEASE 1"/>
    <property type="match status" value="1"/>
</dbReference>
<organism evidence="9 10">
    <name type="scientific">Actinia tenebrosa</name>
    <name type="common">Australian red waratah sea anemone</name>
    <dbReference type="NCBI Taxonomy" id="6105"/>
    <lineage>
        <taxon>Eukaryota</taxon>
        <taxon>Metazoa</taxon>
        <taxon>Cnidaria</taxon>
        <taxon>Anthozoa</taxon>
        <taxon>Hexacorallia</taxon>
        <taxon>Actiniaria</taxon>
        <taxon>Actiniidae</taxon>
        <taxon>Actinia</taxon>
    </lineage>
</organism>
<evidence type="ECO:0000256" key="3">
    <source>
        <dbReference type="ARBA" id="ARBA00022771"/>
    </source>
</evidence>
<keyword evidence="5 6" id="KW-0234">DNA repair</keyword>
<comment type="function">
    <text evidence="6">Nuclease required for the repair of DNA interstrand cross-links (ICL). Acts as a 5'-3' exonuclease that anchors at a cut end of DNA and cleaves DNA successively at every third nucleotide, allowing to excise an ICL from one strand through flanking incisions.</text>
</comment>
<evidence type="ECO:0000256" key="6">
    <source>
        <dbReference type="RuleBase" id="RU365033"/>
    </source>
</evidence>
<dbReference type="OrthoDB" id="76364at2759"/>
<keyword evidence="6" id="KW-0464">Manganese</keyword>
<dbReference type="GeneID" id="116305414"/>
<protein>
    <recommendedName>
        <fullName evidence="6">Fanconi-associated nuclease</fullName>
        <ecNumber evidence="6">3.1.4.1</ecNumber>
    </recommendedName>
</protein>
<feature type="domain" description="UBZ4-type" evidence="8">
    <location>
        <begin position="116"/>
        <end position="140"/>
    </location>
</feature>
<evidence type="ECO:0000313" key="9">
    <source>
        <dbReference type="Proteomes" id="UP000515163"/>
    </source>
</evidence>
<feature type="compositionally biased region" description="Polar residues" evidence="7">
    <location>
        <begin position="209"/>
        <end position="228"/>
    </location>
</feature>
<dbReference type="PANTHER" id="PTHR15749">
    <property type="entry name" value="FANCONI-ASSOCIATED NUCLEASE 1"/>
    <property type="match status" value="1"/>
</dbReference>
<name>A0A6P8IYZ3_ACTTE</name>
<dbReference type="InterPro" id="IPR033315">
    <property type="entry name" value="Fan1-like"/>
</dbReference>
<keyword evidence="6" id="KW-0460">Magnesium</keyword>
<comment type="cofactor">
    <cofactor evidence="6">
        <name>Mg(2+)</name>
        <dbReference type="ChEBI" id="CHEBI:18420"/>
    </cofactor>
    <cofactor evidence="6">
        <name>Mn(2+)</name>
        <dbReference type="ChEBI" id="CHEBI:29035"/>
    </cofactor>
</comment>
<feature type="region of interest" description="Disordered" evidence="7">
    <location>
        <begin position="209"/>
        <end position="232"/>
    </location>
</feature>
<feature type="compositionally biased region" description="Polar residues" evidence="7">
    <location>
        <begin position="7"/>
        <end position="18"/>
    </location>
</feature>
<dbReference type="GO" id="GO:0005634">
    <property type="term" value="C:nucleus"/>
    <property type="evidence" value="ECO:0007669"/>
    <property type="project" value="UniProtKB-SubCell"/>
</dbReference>
<dbReference type="EC" id="3.1.4.1" evidence="6"/>
<evidence type="ECO:0000256" key="5">
    <source>
        <dbReference type="ARBA" id="ARBA00023204"/>
    </source>
</evidence>
<accession>A0A6P8IYZ3</accession>
<dbReference type="GO" id="GO:0008270">
    <property type="term" value="F:zinc ion binding"/>
    <property type="evidence" value="ECO:0007669"/>
    <property type="project" value="UniProtKB-KW"/>
</dbReference>
<keyword evidence="2 6" id="KW-0227">DNA damage</keyword>
<gene>
    <name evidence="10" type="primary">LOC116305414</name>
</gene>
<keyword evidence="9" id="KW-1185">Reference proteome</keyword>
<dbReference type="Proteomes" id="UP000515163">
    <property type="component" value="Unplaced"/>
</dbReference>
<dbReference type="GO" id="GO:0017108">
    <property type="term" value="F:5'-flap endonuclease activity"/>
    <property type="evidence" value="ECO:0007669"/>
    <property type="project" value="TreeGrafter"/>
</dbReference>
<keyword evidence="6" id="KW-0378">Hydrolase</keyword>
<dbReference type="GO" id="GO:0008409">
    <property type="term" value="F:5'-3' exonuclease activity"/>
    <property type="evidence" value="ECO:0007669"/>
    <property type="project" value="TreeGrafter"/>
</dbReference>
<feature type="compositionally biased region" description="Polar residues" evidence="7">
    <location>
        <begin position="52"/>
        <end position="66"/>
    </location>
</feature>
<evidence type="ECO:0000259" key="8">
    <source>
        <dbReference type="SMART" id="SM00734"/>
    </source>
</evidence>
<feature type="region of interest" description="Disordered" evidence="7">
    <location>
        <begin position="1"/>
        <end position="38"/>
    </location>
</feature>
<dbReference type="AlphaFoldDB" id="A0A6P8IYZ3"/>
<feature type="region of interest" description="Disordered" evidence="7">
    <location>
        <begin position="52"/>
        <end position="81"/>
    </location>
</feature>
<dbReference type="SMART" id="SM00734">
    <property type="entry name" value="ZnF_Rad18"/>
    <property type="match status" value="1"/>
</dbReference>
<dbReference type="RefSeq" id="XP_031571168.1">
    <property type="nucleotide sequence ID" value="XM_031715308.1"/>
</dbReference>
<dbReference type="KEGG" id="aten:116305414"/>
<dbReference type="InParanoid" id="A0A6P8IYZ3"/>
<sequence>MDRKSKLSLNRKITSNYVEENDDVESDGEKASKSRTNVVTVKSSKANTTAVFKSGTRNSKDVSITESKSKEITPQVKRSREKNHNISGIVSPKKRNRTIFDCWVNNPRKSLEPAKIVPCPACKTEVLYADINSHLDGSCKGGTNEDIECKRTGELSENVRENKPFIPPKTKQRISNTIAHNKSNTGPIKSLGEMNIKNSMTDILSDQTIKPSPSKYSSQNLISSNKSPEITPIDVDEDEEDILEGLNNELANPLLLSDLESDGKASVECPENLLEMKSALNNELENEEMGNKKANISDNYENDISDDMELGKDCASSDSEFLNGCTLKVADDTELTEGESLDMMEENNDATVNPEQLSDPNYLANFKLVLDSVLSNEEDRKLFNDADQTIIKQFQEFQPAAQKLYIRLFQRKPGWFRCSKLVYSKISEDLTPVLDTLVHSGFLENEEKMTNLKEALQLLSAVELKDLAKALHVIFKSTQQKKECIIECLIKHG</sequence>
<keyword evidence="3" id="KW-0863">Zinc-finger</keyword>
<keyword evidence="6" id="KW-0540">Nuclease</keyword>
<comment type="similarity">
    <text evidence="6">Belongs to the FAN1 family.</text>
</comment>
<dbReference type="InterPro" id="IPR006642">
    <property type="entry name" value="Rad18_UBZ4"/>
</dbReference>
<feature type="non-terminal residue" evidence="10">
    <location>
        <position position="493"/>
    </location>
</feature>
<evidence type="ECO:0000256" key="1">
    <source>
        <dbReference type="ARBA" id="ARBA00022723"/>
    </source>
</evidence>
<reference evidence="10" key="1">
    <citation type="submission" date="2025-08" db="UniProtKB">
        <authorList>
            <consortium name="RefSeq"/>
        </authorList>
    </citation>
    <scope>IDENTIFICATION</scope>
</reference>
<dbReference type="Pfam" id="PF21315">
    <property type="entry name" value="FAN1_HTH"/>
    <property type="match status" value="1"/>
</dbReference>